<reference evidence="2" key="2">
    <citation type="submission" date="2023-06" db="EMBL/GenBank/DDBJ databases">
        <authorList>
            <consortium name="Lawrence Berkeley National Laboratory"/>
            <person name="Mondo S.J."/>
            <person name="Hensen N."/>
            <person name="Bonometti L."/>
            <person name="Westerberg I."/>
            <person name="Brannstrom I.O."/>
            <person name="Guillou S."/>
            <person name="Cros-Aarteil S."/>
            <person name="Calhoun S."/>
            <person name="Haridas S."/>
            <person name="Kuo A."/>
            <person name="Pangilinan J."/>
            <person name="Riley R."/>
            <person name="Labutti K."/>
            <person name="Andreopoulos B."/>
            <person name="Lipzen A."/>
            <person name="Chen C."/>
            <person name="Yanf M."/>
            <person name="Daum C."/>
            <person name="Ng V."/>
            <person name="Clum A."/>
            <person name="Steindorff A."/>
            <person name="Ohm R."/>
            <person name="Martin F."/>
            <person name="Silar P."/>
            <person name="Natvig D."/>
            <person name="Lalanne C."/>
            <person name="Gautier V."/>
            <person name="Ament-Velasquez S.L."/>
            <person name="Kruys A."/>
            <person name="Hutchinson M.I."/>
            <person name="Powell A.J."/>
            <person name="Barry K."/>
            <person name="Miller A.N."/>
            <person name="Grigoriev I.V."/>
            <person name="Debuchy R."/>
            <person name="Gladieux P."/>
            <person name="Thoren M.H."/>
            <person name="Johannesson H."/>
        </authorList>
    </citation>
    <scope>NUCLEOTIDE SEQUENCE</scope>
    <source>
        <strain evidence="2">PSN324</strain>
    </source>
</reference>
<sequence length="77" mass="8394">MAFVRIAFKFIVLLLQADLSFQGVPPHIHCRVTLSRWNALGGSGSGCRSLPKIPSTSTLNLEHAQSQMPSHFSDLAC</sequence>
<comment type="caution">
    <text evidence="2">The sequence shown here is derived from an EMBL/GenBank/DDBJ whole genome shotgun (WGS) entry which is preliminary data.</text>
</comment>
<reference evidence="2" key="1">
    <citation type="journal article" date="2023" name="Mol. Phylogenet. Evol.">
        <title>Genome-scale phylogeny and comparative genomics of the fungal order Sordariales.</title>
        <authorList>
            <person name="Hensen N."/>
            <person name="Bonometti L."/>
            <person name="Westerberg I."/>
            <person name="Brannstrom I.O."/>
            <person name="Guillou S."/>
            <person name="Cros-Aarteil S."/>
            <person name="Calhoun S."/>
            <person name="Haridas S."/>
            <person name="Kuo A."/>
            <person name="Mondo S."/>
            <person name="Pangilinan J."/>
            <person name="Riley R."/>
            <person name="LaButti K."/>
            <person name="Andreopoulos B."/>
            <person name="Lipzen A."/>
            <person name="Chen C."/>
            <person name="Yan M."/>
            <person name="Daum C."/>
            <person name="Ng V."/>
            <person name="Clum A."/>
            <person name="Steindorff A."/>
            <person name="Ohm R.A."/>
            <person name="Martin F."/>
            <person name="Silar P."/>
            <person name="Natvig D.O."/>
            <person name="Lalanne C."/>
            <person name="Gautier V."/>
            <person name="Ament-Velasquez S.L."/>
            <person name="Kruys A."/>
            <person name="Hutchinson M.I."/>
            <person name="Powell A.J."/>
            <person name="Barry K."/>
            <person name="Miller A.N."/>
            <person name="Grigoriev I.V."/>
            <person name="Debuchy R."/>
            <person name="Gladieux P."/>
            <person name="Hiltunen Thoren M."/>
            <person name="Johannesson H."/>
        </authorList>
    </citation>
    <scope>NUCLEOTIDE SEQUENCE</scope>
    <source>
        <strain evidence="2">PSN324</strain>
    </source>
</reference>
<keyword evidence="1" id="KW-0732">Signal</keyword>
<name>A0AAV9HPP7_9PEZI</name>
<evidence type="ECO:0000313" key="2">
    <source>
        <dbReference type="EMBL" id="KAK4462050.1"/>
    </source>
</evidence>
<dbReference type="AlphaFoldDB" id="A0AAV9HPP7"/>
<dbReference type="Proteomes" id="UP001321749">
    <property type="component" value="Unassembled WGS sequence"/>
</dbReference>
<organism evidence="2 3">
    <name type="scientific">Cladorrhinum samala</name>
    <dbReference type="NCBI Taxonomy" id="585594"/>
    <lineage>
        <taxon>Eukaryota</taxon>
        <taxon>Fungi</taxon>
        <taxon>Dikarya</taxon>
        <taxon>Ascomycota</taxon>
        <taxon>Pezizomycotina</taxon>
        <taxon>Sordariomycetes</taxon>
        <taxon>Sordariomycetidae</taxon>
        <taxon>Sordariales</taxon>
        <taxon>Podosporaceae</taxon>
        <taxon>Cladorrhinum</taxon>
    </lineage>
</organism>
<evidence type="ECO:0008006" key="4">
    <source>
        <dbReference type="Google" id="ProtNLM"/>
    </source>
</evidence>
<gene>
    <name evidence="2" type="ORF">QBC42DRAFT_268830</name>
</gene>
<feature type="chain" id="PRO_5043698542" description="Secreted protein" evidence="1">
    <location>
        <begin position="23"/>
        <end position="77"/>
    </location>
</feature>
<protein>
    <recommendedName>
        <fullName evidence="4">Secreted protein</fullName>
    </recommendedName>
</protein>
<accession>A0AAV9HPP7</accession>
<proteinExistence type="predicted"/>
<evidence type="ECO:0000256" key="1">
    <source>
        <dbReference type="SAM" id="SignalP"/>
    </source>
</evidence>
<keyword evidence="3" id="KW-1185">Reference proteome</keyword>
<feature type="signal peptide" evidence="1">
    <location>
        <begin position="1"/>
        <end position="22"/>
    </location>
</feature>
<evidence type="ECO:0000313" key="3">
    <source>
        <dbReference type="Proteomes" id="UP001321749"/>
    </source>
</evidence>
<dbReference type="EMBL" id="MU864979">
    <property type="protein sequence ID" value="KAK4462050.1"/>
    <property type="molecule type" value="Genomic_DNA"/>
</dbReference>